<gene>
    <name evidence="2" type="ORF">BofuT4_uP041700.1</name>
</gene>
<accession>G2Y1L9</accession>
<evidence type="ECO:0000256" key="1">
    <source>
        <dbReference type="SAM" id="MobiDB-lite"/>
    </source>
</evidence>
<dbReference type="AlphaFoldDB" id="G2Y1L9"/>
<evidence type="ECO:0000313" key="3">
    <source>
        <dbReference type="Proteomes" id="UP000008177"/>
    </source>
</evidence>
<dbReference type="EMBL" id="FQ790282">
    <property type="protein sequence ID" value="CCD46559.1"/>
    <property type="molecule type" value="Genomic_DNA"/>
</dbReference>
<dbReference type="Proteomes" id="UP000008177">
    <property type="component" value="Unplaced contigs"/>
</dbReference>
<feature type="region of interest" description="Disordered" evidence="1">
    <location>
        <begin position="43"/>
        <end position="73"/>
    </location>
</feature>
<protein>
    <submittedName>
        <fullName evidence="2">Uncharacterized protein</fullName>
    </submittedName>
</protein>
<dbReference type="InParanoid" id="G2Y1L9"/>
<reference evidence="3" key="1">
    <citation type="journal article" date="2011" name="PLoS Genet.">
        <title>Genomic analysis of the necrotrophic fungal pathogens Sclerotinia sclerotiorum and Botrytis cinerea.</title>
        <authorList>
            <person name="Amselem J."/>
            <person name="Cuomo C.A."/>
            <person name="van Kan J.A."/>
            <person name="Viaud M."/>
            <person name="Benito E.P."/>
            <person name="Couloux A."/>
            <person name="Coutinho P.M."/>
            <person name="de Vries R.P."/>
            <person name="Dyer P.S."/>
            <person name="Fillinger S."/>
            <person name="Fournier E."/>
            <person name="Gout L."/>
            <person name="Hahn M."/>
            <person name="Kohn L."/>
            <person name="Lapalu N."/>
            <person name="Plummer K.M."/>
            <person name="Pradier J.M."/>
            <person name="Quevillon E."/>
            <person name="Sharon A."/>
            <person name="Simon A."/>
            <person name="ten Have A."/>
            <person name="Tudzynski B."/>
            <person name="Tudzynski P."/>
            <person name="Wincker P."/>
            <person name="Andrew M."/>
            <person name="Anthouard V."/>
            <person name="Beever R.E."/>
            <person name="Beffa R."/>
            <person name="Benoit I."/>
            <person name="Bouzid O."/>
            <person name="Brault B."/>
            <person name="Chen Z."/>
            <person name="Choquer M."/>
            <person name="Collemare J."/>
            <person name="Cotton P."/>
            <person name="Danchin E.G."/>
            <person name="Da Silva C."/>
            <person name="Gautier A."/>
            <person name="Giraud C."/>
            <person name="Giraud T."/>
            <person name="Gonzalez C."/>
            <person name="Grossetete S."/>
            <person name="Guldener U."/>
            <person name="Henrissat B."/>
            <person name="Howlett B.J."/>
            <person name="Kodira C."/>
            <person name="Kretschmer M."/>
            <person name="Lappartient A."/>
            <person name="Leroch M."/>
            <person name="Levis C."/>
            <person name="Mauceli E."/>
            <person name="Neuveglise C."/>
            <person name="Oeser B."/>
            <person name="Pearson M."/>
            <person name="Poulain J."/>
            <person name="Poussereau N."/>
            <person name="Quesneville H."/>
            <person name="Rascle C."/>
            <person name="Schumacher J."/>
            <person name="Segurens B."/>
            <person name="Sexton A."/>
            <person name="Silva E."/>
            <person name="Sirven C."/>
            <person name="Soanes D.M."/>
            <person name="Talbot N.J."/>
            <person name="Templeton M."/>
            <person name="Yandava C."/>
            <person name="Yarden O."/>
            <person name="Zeng Q."/>
            <person name="Rollins J.A."/>
            <person name="Lebrun M.H."/>
            <person name="Dickman M."/>
        </authorList>
    </citation>
    <scope>NUCLEOTIDE SEQUENCE [LARGE SCALE GENOMIC DNA]</scope>
    <source>
        <strain evidence="3">T4</strain>
    </source>
</reference>
<name>G2Y1L9_BOTF4</name>
<proteinExistence type="predicted"/>
<organism evidence="2 3">
    <name type="scientific">Botryotinia fuckeliana (strain T4)</name>
    <name type="common">Noble rot fungus</name>
    <name type="synonym">Botrytis cinerea</name>
    <dbReference type="NCBI Taxonomy" id="999810"/>
    <lineage>
        <taxon>Eukaryota</taxon>
        <taxon>Fungi</taxon>
        <taxon>Dikarya</taxon>
        <taxon>Ascomycota</taxon>
        <taxon>Pezizomycotina</taxon>
        <taxon>Leotiomycetes</taxon>
        <taxon>Helotiales</taxon>
        <taxon>Sclerotiniaceae</taxon>
        <taxon>Botrytis</taxon>
    </lineage>
</organism>
<sequence>MHLRLHPTSTIRRWESHGVPLGTAQIPVAKVESDILGQLEHPLRGLNPLKSGKNPHGSEIVGEERPHPASTWK</sequence>
<evidence type="ECO:0000313" key="2">
    <source>
        <dbReference type="EMBL" id="CCD46559.1"/>
    </source>
</evidence>
<dbReference type="HOGENOM" id="CLU_2704531_0_0_1"/>